<dbReference type="Gramene" id="OMERI02G35320.1">
    <property type="protein sequence ID" value="OMERI02G35320.1"/>
    <property type="gene ID" value="OMERI02G35320"/>
</dbReference>
<evidence type="ECO:0000313" key="1">
    <source>
        <dbReference type="EnsemblPlants" id="OMERI02G35320.1"/>
    </source>
</evidence>
<dbReference type="AlphaFoldDB" id="A0A0E0CT71"/>
<name>A0A0E0CT71_9ORYZ</name>
<dbReference type="EnsemblPlants" id="OMERI02G35320.1">
    <property type="protein sequence ID" value="OMERI02G35320.1"/>
    <property type="gene ID" value="OMERI02G35320"/>
</dbReference>
<organism evidence="1">
    <name type="scientific">Oryza meridionalis</name>
    <dbReference type="NCBI Taxonomy" id="40149"/>
    <lineage>
        <taxon>Eukaryota</taxon>
        <taxon>Viridiplantae</taxon>
        <taxon>Streptophyta</taxon>
        <taxon>Embryophyta</taxon>
        <taxon>Tracheophyta</taxon>
        <taxon>Spermatophyta</taxon>
        <taxon>Magnoliopsida</taxon>
        <taxon>Liliopsida</taxon>
        <taxon>Poales</taxon>
        <taxon>Poaceae</taxon>
        <taxon>BOP clade</taxon>
        <taxon>Oryzoideae</taxon>
        <taxon>Oryzeae</taxon>
        <taxon>Oryzinae</taxon>
        <taxon>Oryza</taxon>
    </lineage>
</organism>
<accession>A0A0E0CT71</accession>
<proteinExistence type="predicted"/>
<protein>
    <submittedName>
        <fullName evidence="1">Uncharacterized protein</fullName>
    </submittedName>
</protein>
<keyword evidence="2" id="KW-1185">Reference proteome</keyword>
<sequence length="100" mass="11031">MAETLSNVSNHQSVARRLLHLHIAQAAMELAVVVFSAIHARQRQQWQKLIVDGGKAGGTWVGIFQLDIEAGLSTMALYSTDSNKLPRARQEKLQFSTGET</sequence>
<evidence type="ECO:0000313" key="2">
    <source>
        <dbReference type="Proteomes" id="UP000008021"/>
    </source>
</evidence>
<reference evidence="1" key="1">
    <citation type="submission" date="2015-04" db="UniProtKB">
        <authorList>
            <consortium name="EnsemblPlants"/>
        </authorList>
    </citation>
    <scope>IDENTIFICATION</scope>
</reference>
<reference evidence="1" key="2">
    <citation type="submission" date="2018-05" db="EMBL/GenBank/DDBJ databases">
        <title>OmerRS3 (Oryza meridionalis Reference Sequence Version 3).</title>
        <authorList>
            <person name="Zhang J."/>
            <person name="Kudrna D."/>
            <person name="Lee S."/>
            <person name="Talag J."/>
            <person name="Welchert J."/>
            <person name="Wing R.A."/>
        </authorList>
    </citation>
    <scope>NUCLEOTIDE SEQUENCE [LARGE SCALE GENOMIC DNA]</scope>
    <source>
        <strain evidence="1">cv. OR44</strain>
    </source>
</reference>
<dbReference type="Proteomes" id="UP000008021">
    <property type="component" value="Chromosome 2"/>
</dbReference>
<dbReference type="HOGENOM" id="CLU_2310590_0_0_1"/>